<keyword evidence="4" id="KW-1185">Reference proteome</keyword>
<dbReference type="PANTHER" id="PTHR35855:SF2">
    <property type="entry name" value="SKN-1 DEPENDENT ZYGOTIC TRANSCRIPT 1 PROTEIN"/>
    <property type="match status" value="1"/>
</dbReference>
<reference evidence="4" key="1">
    <citation type="submission" date="2010-08" db="EMBL/GenBank/DDBJ databases">
        <authorList>
            <consortium name="Caenorhabditis japonica Sequencing Consortium"/>
            <person name="Wilson R.K."/>
        </authorList>
    </citation>
    <scope>NUCLEOTIDE SEQUENCE [LARGE SCALE GENOMIC DNA]</scope>
    <source>
        <strain evidence="4">DF5081</strain>
    </source>
</reference>
<evidence type="ECO:0000256" key="2">
    <source>
        <dbReference type="SAM" id="SignalP"/>
    </source>
</evidence>
<keyword evidence="2" id="KW-0732">Signal</keyword>
<proteinExistence type="predicted"/>
<feature type="signal peptide" evidence="2">
    <location>
        <begin position="1"/>
        <end position="21"/>
    </location>
</feature>
<reference evidence="3" key="2">
    <citation type="submission" date="2022-06" db="UniProtKB">
        <authorList>
            <consortium name="EnsemblMetazoa"/>
        </authorList>
    </citation>
    <scope>IDENTIFICATION</scope>
    <source>
        <strain evidence="3">DF5081</strain>
    </source>
</reference>
<evidence type="ECO:0000256" key="1">
    <source>
        <dbReference type="SAM" id="Phobius"/>
    </source>
</evidence>
<keyword evidence="1" id="KW-0472">Membrane</keyword>
<accession>A0A8R1HU90</accession>
<dbReference type="Proteomes" id="UP000005237">
    <property type="component" value="Unassembled WGS sequence"/>
</dbReference>
<protein>
    <submittedName>
        <fullName evidence="3">Uncharacterized protein</fullName>
    </submittedName>
</protein>
<dbReference type="PANTHER" id="PTHR35855">
    <property type="entry name" value="PROTEIN CBG11437-RELATED"/>
    <property type="match status" value="1"/>
</dbReference>
<keyword evidence="1" id="KW-0812">Transmembrane</keyword>
<dbReference type="AlphaFoldDB" id="A0A8R1HU90"/>
<dbReference type="InterPro" id="IPR053132">
    <property type="entry name" value="Mesendoderm_Regulator"/>
</dbReference>
<dbReference type="OMA" id="VFCIDEY"/>
<keyword evidence="1" id="KW-1133">Transmembrane helix</keyword>
<evidence type="ECO:0000313" key="4">
    <source>
        <dbReference type="Proteomes" id="UP000005237"/>
    </source>
</evidence>
<evidence type="ECO:0000313" key="3">
    <source>
        <dbReference type="EnsemblMetazoa" id="CJA09892.1"/>
    </source>
</evidence>
<organism evidence="3 4">
    <name type="scientific">Caenorhabditis japonica</name>
    <dbReference type="NCBI Taxonomy" id="281687"/>
    <lineage>
        <taxon>Eukaryota</taxon>
        <taxon>Metazoa</taxon>
        <taxon>Ecdysozoa</taxon>
        <taxon>Nematoda</taxon>
        <taxon>Chromadorea</taxon>
        <taxon>Rhabditida</taxon>
        <taxon>Rhabditina</taxon>
        <taxon>Rhabditomorpha</taxon>
        <taxon>Rhabditoidea</taxon>
        <taxon>Rhabditidae</taxon>
        <taxon>Peloderinae</taxon>
        <taxon>Caenorhabditis</taxon>
    </lineage>
</organism>
<feature type="chain" id="PRO_5035801704" evidence="2">
    <location>
        <begin position="22"/>
        <end position="243"/>
    </location>
</feature>
<name>A0A8R1HU90_CAEJA</name>
<sequence>MSSQIFLTILTVSLLFEACHSAGFLRFDFTSDSECLLHVDGPSYTGTIRLLAYETRSIELYSQGALTEMSLQLQLLHHFSGQPLSELSSQVFSLDNNDQWSSRVIDTDNVILSIRTLFHCENGYFGALCERKSRQVSDTSASVQPAQRLPSAAFSVNFKISNDTVIYLSLAFFVLLLVVANCCLFCCRTRKIHVYQDSTLPIETPKVFCIDEYSGYVQKSEETTFYMDAPSRFLSTTTFQSMV</sequence>
<dbReference type="EnsemblMetazoa" id="CJA09892.1">
    <property type="protein sequence ID" value="CJA09892.1"/>
    <property type="gene ID" value="WBGene00129096"/>
</dbReference>
<feature type="transmembrane region" description="Helical" evidence="1">
    <location>
        <begin position="165"/>
        <end position="187"/>
    </location>
</feature>